<dbReference type="Proteomes" id="UP001287286">
    <property type="component" value="Unassembled WGS sequence"/>
</dbReference>
<gene>
    <name evidence="3" type="ORF">Purlil1_6628</name>
</gene>
<feature type="region of interest" description="Disordered" evidence="2">
    <location>
        <begin position="1"/>
        <end position="32"/>
    </location>
</feature>
<organism evidence="3 4">
    <name type="scientific">Purpureocillium lilacinum</name>
    <name type="common">Paecilomyces lilacinus</name>
    <dbReference type="NCBI Taxonomy" id="33203"/>
    <lineage>
        <taxon>Eukaryota</taxon>
        <taxon>Fungi</taxon>
        <taxon>Dikarya</taxon>
        <taxon>Ascomycota</taxon>
        <taxon>Pezizomycotina</taxon>
        <taxon>Sordariomycetes</taxon>
        <taxon>Hypocreomycetidae</taxon>
        <taxon>Hypocreales</taxon>
        <taxon>Ophiocordycipitaceae</taxon>
        <taxon>Purpureocillium</taxon>
    </lineage>
</organism>
<feature type="compositionally biased region" description="Basic and acidic residues" evidence="2">
    <location>
        <begin position="203"/>
        <end position="231"/>
    </location>
</feature>
<protein>
    <recommendedName>
        <fullName evidence="5">DUF455 domain protein</fullName>
    </recommendedName>
</protein>
<dbReference type="EMBL" id="JAWRVI010000021">
    <property type="protein sequence ID" value="KAK4089195.1"/>
    <property type="molecule type" value="Genomic_DNA"/>
</dbReference>
<feature type="compositionally biased region" description="Low complexity" evidence="2">
    <location>
        <begin position="345"/>
        <end position="361"/>
    </location>
</feature>
<accession>A0ABR0BZ00</accession>
<evidence type="ECO:0000313" key="4">
    <source>
        <dbReference type="Proteomes" id="UP001287286"/>
    </source>
</evidence>
<dbReference type="InterPro" id="IPR007590">
    <property type="entry name" value="Saf4/Yju2"/>
</dbReference>
<feature type="compositionally biased region" description="Basic and acidic residues" evidence="2">
    <location>
        <begin position="369"/>
        <end position="380"/>
    </location>
</feature>
<dbReference type="PANTHER" id="PTHR12111:SF2">
    <property type="entry name" value="SPLICING FACTOR YJU2B-RELATED"/>
    <property type="match status" value="1"/>
</dbReference>
<feature type="region of interest" description="Disordered" evidence="2">
    <location>
        <begin position="322"/>
        <end position="447"/>
    </location>
</feature>
<comment type="caution">
    <text evidence="3">The sequence shown here is derived from an EMBL/GenBank/DDBJ whole genome shotgun (WGS) entry which is preliminary data.</text>
</comment>
<evidence type="ECO:0000256" key="2">
    <source>
        <dbReference type="SAM" id="MobiDB-lite"/>
    </source>
</evidence>
<comment type="similarity">
    <text evidence="1">Belongs to the CWC16 family.</text>
</comment>
<evidence type="ECO:0000313" key="3">
    <source>
        <dbReference type="EMBL" id="KAK4089195.1"/>
    </source>
</evidence>
<keyword evidence="4" id="KW-1185">Reference proteome</keyword>
<evidence type="ECO:0000256" key="1">
    <source>
        <dbReference type="ARBA" id="ARBA00005595"/>
    </source>
</evidence>
<feature type="region of interest" description="Disordered" evidence="2">
    <location>
        <begin position="202"/>
        <end position="231"/>
    </location>
</feature>
<proteinExistence type="inferred from homology"/>
<reference evidence="3 4" key="1">
    <citation type="journal article" date="2024" name="Microbiol. Resour. Announc.">
        <title>Genome annotations for the ascomycete fungi Trichoderma harzianum, Trichoderma aggressivum, and Purpureocillium lilacinum.</title>
        <authorList>
            <person name="Beijen E.P.W."/>
            <person name="Ohm R.A."/>
        </authorList>
    </citation>
    <scope>NUCLEOTIDE SEQUENCE [LARGE SCALE GENOMIC DNA]</scope>
    <source>
        <strain evidence="3 4">CBS 150709</strain>
    </source>
</reference>
<dbReference type="PANTHER" id="PTHR12111">
    <property type="entry name" value="SPLICING FACTOR YJU2"/>
    <property type="match status" value="1"/>
</dbReference>
<evidence type="ECO:0008006" key="5">
    <source>
        <dbReference type="Google" id="ProtNLM"/>
    </source>
</evidence>
<sequence>MFSRASFRVSPGDHGRPRRRLPGAGLPARQPVPSAIPSVHATLFAPPRRGGSALHCAAPLIRPHPATNLTAKPTTLHHHTRPHLLQRSDTLRRTAAAAMQGFNMGRYVPPDVEGTTTGNRLHGKRPASVPTVRFEMPFAVWCASCPKPTLIGQGVRFNAQKRRSGAYHSTPIWSFRFRHADCGGAIEIRTDPQNTAYVVVEGGTRRDTGEDKPRDGDLVLPSADERDQQEARRTAFSKLERTIEDREQLRQAGERIAGLLEDSARRWDDPYAQNQRLRRAFRAGRKQREKVAADDDALRERMSLGIDLLPGTDDDARRAALVDFGPDSGDESGGKALSKPLFTNSPSSSSMATSSSSPAAPHLTKKRLKADVKAAKDRDALVSTLVTNTRAAKDPFLQRARDYKLPPPRLPVKRKRPESESEASEPPVKAGQSTAQTANGLVDYDSD</sequence>
<dbReference type="Pfam" id="PF04502">
    <property type="entry name" value="Saf4_Yju2"/>
    <property type="match status" value="1"/>
</dbReference>
<name>A0ABR0BZ00_PURLI</name>